<evidence type="ECO:0000256" key="5">
    <source>
        <dbReference type="ARBA" id="ARBA00023136"/>
    </source>
</evidence>
<dbReference type="AlphaFoldDB" id="A0A506UEH2"/>
<evidence type="ECO:0000313" key="7">
    <source>
        <dbReference type="EMBL" id="TPW32048.1"/>
    </source>
</evidence>
<comment type="subcellular location">
    <subcellularLocation>
        <location evidence="1">Cell membrane</location>
        <topology evidence="1">Multi-pass membrane protein</topology>
    </subcellularLocation>
</comment>
<organism evidence="7 8">
    <name type="scientific">Pararhizobium mangrovi</name>
    <dbReference type="NCBI Taxonomy" id="2590452"/>
    <lineage>
        <taxon>Bacteria</taxon>
        <taxon>Pseudomonadati</taxon>
        <taxon>Pseudomonadota</taxon>
        <taxon>Alphaproteobacteria</taxon>
        <taxon>Hyphomicrobiales</taxon>
        <taxon>Rhizobiaceae</taxon>
        <taxon>Rhizobium/Agrobacterium group</taxon>
        <taxon>Pararhizobium</taxon>
    </lineage>
</organism>
<dbReference type="PANTHER" id="PTHR33529">
    <property type="entry name" value="SLR0882 PROTEIN-RELATED"/>
    <property type="match status" value="1"/>
</dbReference>
<evidence type="ECO:0000256" key="3">
    <source>
        <dbReference type="ARBA" id="ARBA00022692"/>
    </source>
</evidence>
<evidence type="ECO:0000256" key="1">
    <source>
        <dbReference type="ARBA" id="ARBA00004651"/>
    </source>
</evidence>
<dbReference type="GO" id="GO:0043190">
    <property type="term" value="C:ATP-binding cassette (ABC) transporter complex"/>
    <property type="evidence" value="ECO:0007669"/>
    <property type="project" value="TreeGrafter"/>
</dbReference>
<evidence type="ECO:0000256" key="6">
    <source>
        <dbReference type="SAM" id="Phobius"/>
    </source>
</evidence>
<feature type="transmembrane region" description="Helical" evidence="6">
    <location>
        <begin position="341"/>
        <end position="357"/>
    </location>
</feature>
<proteinExistence type="predicted"/>
<dbReference type="Pfam" id="PF03739">
    <property type="entry name" value="LptF_LptG"/>
    <property type="match status" value="1"/>
</dbReference>
<keyword evidence="3 6" id="KW-0812">Transmembrane</keyword>
<dbReference type="EMBL" id="VHLH01000002">
    <property type="protein sequence ID" value="TPW32048.1"/>
    <property type="molecule type" value="Genomic_DNA"/>
</dbReference>
<keyword evidence="2" id="KW-1003">Cell membrane</keyword>
<feature type="transmembrane region" description="Helical" evidence="6">
    <location>
        <begin position="369"/>
        <end position="387"/>
    </location>
</feature>
<name>A0A506UEH2_9HYPH</name>
<dbReference type="PANTHER" id="PTHR33529:SF6">
    <property type="entry name" value="YJGP_YJGQ FAMILY PERMEASE"/>
    <property type="match status" value="1"/>
</dbReference>
<accession>A0A506UEH2</accession>
<feature type="transmembrane region" description="Helical" evidence="6">
    <location>
        <begin position="42"/>
        <end position="66"/>
    </location>
</feature>
<keyword evidence="8" id="KW-1185">Reference proteome</keyword>
<comment type="caution">
    <text evidence="7">The sequence shown here is derived from an EMBL/GenBank/DDBJ whole genome shotgun (WGS) entry which is preliminary data.</text>
</comment>
<reference evidence="7 8" key="1">
    <citation type="submission" date="2019-06" db="EMBL/GenBank/DDBJ databases">
        <authorList>
            <person name="Li M."/>
        </authorList>
    </citation>
    <scope>NUCLEOTIDE SEQUENCE [LARGE SCALE GENOMIC DNA]</scope>
    <source>
        <strain evidence="7 8">BGMRC6574</strain>
    </source>
</reference>
<evidence type="ECO:0000256" key="2">
    <source>
        <dbReference type="ARBA" id="ARBA00022475"/>
    </source>
</evidence>
<evidence type="ECO:0000256" key="4">
    <source>
        <dbReference type="ARBA" id="ARBA00022989"/>
    </source>
</evidence>
<keyword evidence="4 6" id="KW-1133">Transmembrane helix</keyword>
<evidence type="ECO:0000313" key="8">
    <source>
        <dbReference type="Proteomes" id="UP000320314"/>
    </source>
</evidence>
<feature type="transmembrane region" description="Helical" evidence="6">
    <location>
        <begin position="86"/>
        <end position="104"/>
    </location>
</feature>
<dbReference type="GO" id="GO:0015920">
    <property type="term" value="P:lipopolysaccharide transport"/>
    <property type="evidence" value="ECO:0007669"/>
    <property type="project" value="TreeGrafter"/>
</dbReference>
<keyword evidence="5 6" id="KW-0472">Membrane</keyword>
<dbReference type="OrthoDB" id="8477889at2"/>
<gene>
    <name evidence="7" type="ORF">FJU11_02360</name>
</gene>
<protein>
    <submittedName>
        <fullName evidence="7">LptF/LptG family permease</fullName>
    </submittedName>
</protein>
<dbReference type="InterPro" id="IPR005495">
    <property type="entry name" value="LptG/LptF_permease"/>
</dbReference>
<dbReference type="Proteomes" id="UP000320314">
    <property type="component" value="Unassembled WGS sequence"/>
</dbReference>
<sequence length="425" mass="47344">MVCRCARAKGPGITLVPRLDHAAAERSSRCMNQIQRYIFRRIFLLSIGTLIVTGVLAMTTQILLYVNVMTSTSQSLMTYGELALMLMPKVLIIVMPFALLIGAGQTLGRMNEDSELVVAEAAGAPPRTVGKPLLLIAVGMAFVTLLSNNFVEPYSNHRLRDIVTEARGDLLSSAIQTGTFTKLDDNVYFNVQNVASGGELRGIFISDERDPASNLTYFAKSGRLVRTDETQLLVLSDGQFQTQNTKTGEVSIVRFQSYALDLALFPGGGEGTLYYPKERPTTYLFSPDPNDKAYRDRPDLFTKEINRRFSEWMYPLLVGLVALSFMGRAKSNRAARIQQSILAFLIVLFYRALGFYIEPDAGRSLLFGYLIYGVPLFGIASYAFLVLTGKEIWLPQSWVNVIARIWLRTRRAIGGLFIPGRRRSA</sequence>